<evidence type="ECO:0000313" key="4">
    <source>
        <dbReference type="Proteomes" id="UP000264800"/>
    </source>
</evidence>
<evidence type="ECO:0000313" key="3">
    <source>
        <dbReference type="Ensembl" id="ENSKMAP00000027455.1"/>
    </source>
</evidence>
<keyword evidence="2" id="KW-0732">Signal</keyword>
<dbReference type="GO" id="GO:0008009">
    <property type="term" value="F:chemokine activity"/>
    <property type="evidence" value="ECO:0007669"/>
    <property type="project" value="InterPro"/>
</dbReference>
<accession>A0A3Q3BD69</accession>
<dbReference type="Gene3D" id="2.40.50.40">
    <property type="match status" value="1"/>
</dbReference>
<feature type="signal peptide" evidence="2">
    <location>
        <begin position="1"/>
        <end position="25"/>
    </location>
</feature>
<dbReference type="Ensembl" id="ENSKMAT00000027799.1">
    <property type="protein sequence ID" value="ENSKMAP00000027455.1"/>
    <property type="gene ID" value="ENSKMAG00000020358.1"/>
</dbReference>
<keyword evidence="4" id="KW-1185">Reference proteome</keyword>
<dbReference type="Proteomes" id="UP000264800">
    <property type="component" value="Unplaced"/>
</dbReference>
<dbReference type="OMA" id="CIQLFQA"/>
<evidence type="ECO:0000256" key="2">
    <source>
        <dbReference type="SAM" id="SignalP"/>
    </source>
</evidence>
<proteinExistence type="predicted"/>
<dbReference type="GO" id="GO:0005576">
    <property type="term" value="C:extracellular region"/>
    <property type="evidence" value="ECO:0007669"/>
    <property type="project" value="InterPro"/>
</dbReference>
<dbReference type="AlphaFoldDB" id="A0A3Q3BD69"/>
<sequence>MSLSQRNSAFLMVFMSAVCIELLQSTYVIGRCECPEVQRVSKINVTDFKVIEKSATCAKTELILTQIKLDNSTQQICVDTLTRIAKNFLRCWERIQKDESRKTECIEKKRKADENSQRTEGHEKR</sequence>
<organism evidence="3 4">
    <name type="scientific">Kryptolebias marmoratus</name>
    <name type="common">Mangrove killifish</name>
    <name type="synonym">Rivulus marmoratus</name>
    <dbReference type="NCBI Taxonomy" id="37003"/>
    <lineage>
        <taxon>Eukaryota</taxon>
        <taxon>Metazoa</taxon>
        <taxon>Chordata</taxon>
        <taxon>Craniata</taxon>
        <taxon>Vertebrata</taxon>
        <taxon>Euteleostomi</taxon>
        <taxon>Actinopterygii</taxon>
        <taxon>Neopterygii</taxon>
        <taxon>Teleostei</taxon>
        <taxon>Neoteleostei</taxon>
        <taxon>Acanthomorphata</taxon>
        <taxon>Ovalentaria</taxon>
        <taxon>Atherinomorphae</taxon>
        <taxon>Cyprinodontiformes</taxon>
        <taxon>Rivulidae</taxon>
        <taxon>Kryptolebias</taxon>
    </lineage>
</organism>
<feature type="region of interest" description="Disordered" evidence="1">
    <location>
        <begin position="101"/>
        <end position="125"/>
    </location>
</feature>
<evidence type="ECO:0008006" key="5">
    <source>
        <dbReference type="Google" id="ProtNLM"/>
    </source>
</evidence>
<dbReference type="GO" id="GO:0006955">
    <property type="term" value="P:immune response"/>
    <property type="evidence" value="ECO:0007669"/>
    <property type="project" value="InterPro"/>
</dbReference>
<name>A0A3Q3BD69_KRYMA</name>
<protein>
    <recommendedName>
        <fullName evidence="5">Chemokine interleukin-8-like domain-containing protein</fullName>
    </recommendedName>
</protein>
<reference evidence="3" key="1">
    <citation type="submission" date="2025-08" db="UniProtKB">
        <authorList>
            <consortium name="Ensembl"/>
        </authorList>
    </citation>
    <scope>IDENTIFICATION</scope>
</reference>
<dbReference type="GeneTree" id="ENSGT00940000176858"/>
<dbReference type="InterPro" id="IPR036048">
    <property type="entry name" value="Interleukin_8-like_sf"/>
</dbReference>
<dbReference type="SUPFAM" id="SSF54117">
    <property type="entry name" value="Interleukin 8-like chemokines"/>
    <property type="match status" value="1"/>
</dbReference>
<evidence type="ECO:0000256" key="1">
    <source>
        <dbReference type="SAM" id="MobiDB-lite"/>
    </source>
</evidence>
<reference evidence="3" key="2">
    <citation type="submission" date="2025-09" db="UniProtKB">
        <authorList>
            <consortium name="Ensembl"/>
        </authorList>
    </citation>
    <scope>IDENTIFICATION</scope>
</reference>
<feature type="chain" id="PRO_5018639553" description="Chemokine interleukin-8-like domain-containing protein" evidence="2">
    <location>
        <begin position="26"/>
        <end position="125"/>
    </location>
</feature>